<organism evidence="2 3">
    <name type="scientific">Neopusillimonas maritima</name>
    <dbReference type="NCBI Taxonomy" id="2026239"/>
    <lineage>
        <taxon>Bacteria</taxon>
        <taxon>Pseudomonadati</taxon>
        <taxon>Pseudomonadota</taxon>
        <taxon>Betaproteobacteria</taxon>
        <taxon>Burkholderiales</taxon>
        <taxon>Alcaligenaceae</taxon>
        <taxon>Neopusillimonas</taxon>
    </lineage>
</organism>
<dbReference type="EMBL" id="NQYH01000007">
    <property type="protein sequence ID" value="RIY40761.1"/>
    <property type="molecule type" value="Genomic_DNA"/>
</dbReference>
<dbReference type="InterPro" id="IPR007922">
    <property type="entry name" value="DciA-like"/>
</dbReference>
<dbReference type="OrthoDB" id="8521216at2"/>
<proteinExistence type="predicted"/>
<evidence type="ECO:0008006" key="4">
    <source>
        <dbReference type="Google" id="ProtNLM"/>
    </source>
</evidence>
<evidence type="ECO:0000313" key="2">
    <source>
        <dbReference type="EMBL" id="RIY40761.1"/>
    </source>
</evidence>
<reference evidence="2 3" key="1">
    <citation type="submission" date="2017-08" db="EMBL/GenBank/DDBJ databases">
        <title>Pusillimonas indicus sp. nov., a member of the family Alcaligenaceae isolated from surface seawater.</title>
        <authorList>
            <person name="Li J."/>
        </authorList>
    </citation>
    <scope>NUCLEOTIDE SEQUENCE [LARGE SCALE GENOMIC DNA]</scope>
    <source>
        <strain evidence="2 3">L52-1-41</strain>
    </source>
</reference>
<dbReference type="RefSeq" id="WP_114421131.1">
    <property type="nucleotide sequence ID" value="NZ_NQYH01000007.1"/>
</dbReference>
<protein>
    <recommendedName>
        <fullName evidence="4">Flagellar hook-length control protein FliK</fullName>
    </recommendedName>
</protein>
<sequence>MSRFARSHSPSKENKQSLSAIDWLGQSRQSADVLATARRMIEMEHIISQALPGNLAMACRVARVDHQDLTLAVPSAAHAAKLRQLAPRIVQRLGQHGWNINQLQVKVQAGLNQNATNVSRKKEVNPLDEQALTSFEELYSNTPPGPLAESLKRLIERHRASLT</sequence>
<comment type="caution">
    <text evidence="2">The sequence shown here is derived from an EMBL/GenBank/DDBJ whole genome shotgun (WGS) entry which is preliminary data.</text>
</comment>
<gene>
    <name evidence="2" type="ORF">CJP73_09945</name>
</gene>
<dbReference type="Pfam" id="PF05258">
    <property type="entry name" value="DciA"/>
    <property type="match status" value="1"/>
</dbReference>
<accession>A0A3A1YTD5</accession>
<dbReference type="Proteomes" id="UP000266206">
    <property type="component" value="Unassembled WGS sequence"/>
</dbReference>
<name>A0A3A1YTD5_9BURK</name>
<feature type="region of interest" description="Disordered" evidence="1">
    <location>
        <begin position="1"/>
        <end position="20"/>
    </location>
</feature>
<evidence type="ECO:0000256" key="1">
    <source>
        <dbReference type="SAM" id="MobiDB-lite"/>
    </source>
</evidence>
<dbReference type="AlphaFoldDB" id="A0A3A1YTD5"/>
<evidence type="ECO:0000313" key="3">
    <source>
        <dbReference type="Proteomes" id="UP000266206"/>
    </source>
</evidence>